<reference evidence="5 6" key="1">
    <citation type="submission" date="2015-05" db="EMBL/GenBank/DDBJ databases">
        <title>Whole genome sequence and identification of bacterial endophytes from Costus igneus.</title>
        <authorList>
            <person name="Lee Y.P."/>
            <person name="Gan H.M."/>
            <person name="Eng W."/>
            <person name="Wheatley M.S."/>
            <person name="Caraballo A."/>
            <person name="Polter S."/>
            <person name="Savka M.A."/>
            <person name="Hudson A.O."/>
        </authorList>
    </citation>
    <scope>NUCLEOTIDE SEQUENCE [LARGE SCALE GENOMIC DNA]</scope>
    <source>
        <strain evidence="5 6">RIT379</strain>
    </source>
</reference>
<dbReference type="Gene3D" id="3.40.50.920">
    <property type="match status" value="1"/>
</dbReference>
<gene>
    <name evidence="5" type="ORF">ABW02_13695</name>
</gene>
<dbReference type="RefSeq" id="WP_047942785.1">
    <property type="nucleotide sequence ID" value="NZ_CP053989.1"/>
</dbReference>
<organism evidence="5 6">
    <name type="scientific">Niallia circulans</name>
    <name type="common">Bacillus circulans</name>
    <dbReference type="NCBI Taxonomy" id="1397"/>
    <lineage>
        <taxon>Bacteria</taxon>
        <taxon>Bacillati</taxon>
        <taxon>Bacillota</taxon>
        <taxon>Bacilli</taxon>
        <taxon>Bacillales</taxon>
        <taxon>Bacillaceae</taxon>
        <taxon>Niallia</taxon>
    </lineage>
</organism>
<dbReference type="AlphaFoldDB" id="A0A0J1LAD8"/>
<dbReference type="InterPro" id="IPR033248">
    <property type="entry name" value="Transketolase_C"/>
</dbReference>
<comment type="caution">
    <text evidence="5">The sequence shown here is derived from an EMBL/GenBank/DDBJ whole genome shotgun (WGS) entry which is preliminary data.</text>
</comment>
<accession>A0A0J1LAD8</accession>
<feature type="domain" description="Transketolase-like pyrimidine-binding" evidence="4">
    <location>
        <begin position="14"/>
        <end position="179"/>
    </location>
</feature>
<dbReference type="EMBL" id="LDPH01000012">
    <property type="protein sequence ID" value="KLV25875.1"/>
    <property type="molecule type" value="Genomic_DNA"/>
</dbReference>
<dbReference type="SMART" id="SM00861">
    <property type="entry name" value="Transket_pyr"/>
    <property type="match status" value="1"/>
</dbReference>
<dbReference type="InterPro" id="IPR029061">
    <property type="entry name" value="THDP-binding"/>
</dbReference>
<dbReference type="GeneID" id="56348339"/>
<dbReference type="Pfam" id="PF02780">
    <property type="entry name" value="Transketolase_C"/>
    <property type="match status" value="1"/>
</dbReference>
<dbReference type="InterPro" id="IPR009014">
    <property type="entry name" value="Transketo_C/PFOR_II"/>
</dbReference>
<keyword evidence="3" id="KW-0786">Thiamine pyrophosphate</keyword>
<dbReference type="InterPro" id="IPR051157">
    <property type="entry name" value="PDH/Transketolase"/>
</dbReference>
<dbReference type="Proteomes" id="UP000036045">
    <property type="component" value="Unassembled WGS sequence"/>
</dbReference>
<dbReference type="CDD" id="cd07033">
    <property type="entry name" value="TPP_PYR_DXS_TK_like"/>
    <property type="match status" value="1"/>
</dbReference>
<evidence type="ECO:0000259" key="4">
    <source>
        <dbReference type="SMART" id="SM00861"/>
    </source>
</evidence>
<evidence type="ECO:0000256" key="2">
    <source>
        <dbReference type="ARBA" id="ARBA00007131"/>
    </source>
</evidence>
<dbReference type="InterPro" id="IPR005475">
    <property type="entry name" value="Transketolase-like_Pyr-bd"/>
</dbReference>
<name>A0A0J1LAD8_NIACI</name>
<comment type="similarity">
    <text evidence="2">Belongs to the transketolase family.</text>
</comment>
<sequence>MNNVILKKNTGNKIANRTVVSDTLLDLAMDNKDILVLTSDSRGSASMVPFADALPEQLVEVGIAEQNLVGISAGLAASGKIPFVASPACFLSMRSIEQVKVDIAYSRTNVKLIGISGGISYGALGMSHHSVQDLAVTRAIPGLHVMMPADRHETKKMIEALVDYDTPVYMRIGRNPVEDSYQSDEYDFQIGKSVTMHEGGDLTIIASGETVRVALDTAFLLKEAGISCRVLNMHTIKPLDEEAIIKAAKETGYIITIEEHSIYGGLGSAVSEVTSNKCPVPVKIIGIPDEPAVAGTTKEVFQHYGISPENISSIARKLLGQ</sequence>
<dbReference type="SUPFAM" id="SSF52518">
    <property type="entry name" value="Thiamin diphosphate-binding fold (THDP-binding)"/>
    <property type="match status" value="1"/>
</dbReference>
<dbReference type="FunFam" id="3.40.50.970:FF:000129">
    <property type="entry name" value="Transketolase"/>
    <property type="match status" value="1"/>
</dbReference>
<dbReference type="Pfam" id="PF02779">
    <property type="entry name" value="Transket_pyr"/>
    <property type="match status" value="1"/>
</dbReference>
<dbReference type="PANTHER" id="PTHR43825:SF1">
    <property type="entry name" value="TRANSKETOLASE-LIKE PYRIMIDINE-BINDING DOMAIN-CONTAINING PROTEIN"/>
    <property type="match status" value="1"/>
</dbReference>
<evidence type="ECO:0000313" key="6">
    <source>
        <dbReference type="Proteomes" id="UP000036045"/>
    </source>
</evidence>
<evidence type="ECO:0000313" key="5">
    <source>
        <dbReference type="EMBL" id="KLV25875.1"/>
    </source>
</evidence>
<protein>
    <submittedName>
        <fullName evidence="5">Transketolase</fullName>
    </submittedName>
</protein>
<dbReference type="SUPFAM" id="SSF52922">
    <property type="entry name" value="TK C-terminal domain-like"/>
    <property type="match status" value="1"/>
</dbReference>
<dbReference type="OrthoDB" id="9803371at2"/>
<keyword evidence="6" id="KW-1185">Reference proteome</keyword>
<evidence type="ECO:0000256" key="3">
    <source>
        <dbReference type="ARBA" id="ARBA00023052"/>
    </source>
</evidence>
<proteinExistence type="inferred from homology"/>
<evidence type="ECO:0000256" key="1">
    <source>
        <dbReference type="ARBA" id="ARBA00001964"/>
    </source>
</evidence>
<dbReference type="PATRIC" id="fig|1397.4.peg.875"/>
<dbReference type="Gene3D" id="3.40.50.970">
    <property type="match status" value="1"/>
</dbReference>
<comment type="cofactor">
    <cofactor evidence="1">
        <name>thiamine diphosphate</name>
        <dbReference type="ChEBI" id="CHEBI:58937"/>
    </cofactor>
</comment>
<dbReference type="PANTHER" id="PTHR43825">
    <property type="entry name" value="PYRUVATE DEHYDROGENASE E1 COMPONENT"/>
    <property type="match status" value="1"/>
</dbReference>